<dbReference type="Proteomes" id="UP000501690">
    <property type="component" value="Linkage Group LG11"/>
</dbReference>
<dbReference type="AlphaFoldDB" id="A0A4D6NRN9"/>
<gene>
    <name evidence="2" type="ORF">DEO72_LG11g1457</name>
</gene>
<protein>
    <recommendedName>
        <fullName evidence="4">Secreted protein</fullName>
    </recommendedName>
</protein>
<evidence type="ECO:0000256" key="1">
    <source>
        <dbReference type="SAM" id="SignalP"/>
    </source>
</evidence>
<keyword evidence="3" id="KW-1185">Reference proteome</keyword>
<feature type="signal peptide" evidence="1">
    <location>
        <begin position="1"/>
        <end position="36"/>
    </location>
</feature>
<accession>A0A4D6NRN9</accession>
<keyword evidence="1" id="KW-0732">Signal</keyword>
<proteinExistence type="predicted"/>
<dbReference type="EMBL" id="CP039355">
    <property type="protein sequence ID" value="QCE14457.1"/>
    <property type="molecule type" value="Genomic_DNA"/>
</dbReference>
<sequence length="66" mass="7450">MPWWCGEMDENEGGSRWWCSLLVFAAVAVAVQTVEARSCVVATRCCRGCGGRQRDGVIVMQWWPTR</sequence>
<organism evidence="2 3">
    <name type="scientific">Vigna unguiculata</name>
    <name type="common">Cowpea</name>
    <dbReference type="NCBI Taxonomy" id="3917"/>
    <lineage>
        <taxon>Eukaryota</taxon>
        <taxon>Viridiplantae</taxon>
        <taxon>Streptophyta</taxon>
        <taxon>Embryophyta</taxon>
        <taxon>Tracheophyta</taxon>
        <taxon>Spermatophyta</taxon>
        <taxon>Magnoliopsida</taxon>
        <taxon>eudicotyledons</taxon>
        <taxon>Gunneridae</taxon>
        <taxon>Pentapetalae</taxon>
        <taxon>rosids</taxon>
        <taxon>fabids</taxon>
        <taxon>Fabales</taxon>
        <taxon>Fabaceae</taxon>
        <taxon>Papilionoideae</taxon>
        <taxon>50 kb inversion clade</taxon>
        <taxon>NPAAA clade</taxon>
        <taxon>indigoferoid/millettioid clade</taxon>
        <taxon>Phaseoleae</taxon>
        <taxon>Vigna</taxon>
    </lineage>
</organism>
<name>A0A4D6NRN9_VIGUN</name>
<reference evidence="2 3" key="1">
    <citation type="submission" date="2019-04" db="EMBL/GenBank/DDBJ databases">
        <title>An improved genome assembly and genetic linkage map for asparagus bean, Vigna unguiculata ssp. sesquipedialis.</title>
        <authorList>
            <person name="Xia Q."/>
            <person name="Zhang R."/>
            <person name="Dong Y."/>
        </authorList>
    </citation>
    <scope>NUCLEOTIDE SEQUENCE [LARGE SCALE GENOMIC DNA]</scope>
    <source>
        <tissue evidence="2">Leaf</tissue>
    </source>
</reference>
<evidence type="ECO:0008006" key="4">
    <source>
        <dbReference type="Google" id="ProtNLM"/>
    </source>
</evidence>
<feature type="chain" id="PRO_5020024947" description="Secreted protein" evidence="1">
    <location>
        <begin position="37"/>
        <end position="66"/>
    </location>
</feature>
<evidence type="ECO:0000313" key="2">
    <source>
        <dbReference type="EMBL" id="QCE14457.1"/>
    </source>
</evidence>
<evidence type="ECO:0000313" key="3">
    <source>
        <dbReference type="Proteomes" id="UP000501690"/>
    </source>
</evidence>